<evidence type="ECO:0000256" key="1">
    <source>
        <dbReference type="SAM" id="SignalP"/>
    </source>
</evidence>
<feature type="chain" id="PRO_5018790426" evidence="1">
    <location>
        <begin position="28"/>
        <end position="299"/>
    </location>
</feature>
<feature type="signal peptide" evidence="1">
    <location>
        <begin position="1"/>
        <end position="27"/>
    </location>
</feature>
<dbReference type="AlphaFoldDB" id="A0A3S0HXH6"/>
<name>A0A3S0HXH6_9PROT</name>
<dbReference type="NCBIfam" id="TIGR04052">
    <property type="entry name" value="MbnP_like_WxW"/>
    <property type="match status" value="1"/>
</dbReference>
<evidence type="ECO:0000313" key="4">
    <source>
        <dbReference type="Proteomes" id="UP000277007"/>
    </source>
</evidence>
<comment type="caution">
    <text evidence="3">The sequence shown here is derived from an EMBL/GenBank/DDBJ whole genome shotgun (WGS) entry which is preliminary data.</text>
</comment>
<dbReference type="RefSeq" id="WP_126615357.1">
    <property type="nucleotide sequence ID" value="NZ_JBHUCY010000033.1"/>
</dbReference>
<keyword evidence="1" id="KW-0732">Signal</keyword>
<feature type="domain" description="Copper-binding protein MbnP-like" evidence="2">
    <location>
        <begin position="33"/>
        <end position="260"/>
    </location>
</feature>
<dbReference type="OrthoDB" id="64245at2"/>
<accession>A0A3S0HXH6</accession>
<dbReference type="InterPro" id="IPR023977">
    <property type="entry name" value="MbnP-like"/>
</dbReference>
<organism evidence="3 4">
    <name type="scientific">Azospirillum griseum</name>
    <dbReference type="NCBI Taxonomy" id="2496639"/>
    <lineage>
        <taxon>Bacteria</taxon>
        <taxon>Pseudomonadati</taxon>
        <taxon>Pseudomonadota</taxon>
        <taxon>Alphaproteobacteria</taxon>
        <taxon>Rhodospirillales</taxon>
        <taxon>Azospirillaceae</taxon>
        <taxon>Azospirillum</taxon>
    </lineage>
</organism>
<protein>
    <submittedName>
        <fullName evidence="3">Metallo-mystery pair system four-Cys motif protein</fullName>
    </submittedName>
</protein>
<proteinExistence type="predicted"/>
<gene>
    <name evidence="3" type="ORF">EJ903_11740</name>
</gene>
<sequence length="299" mass="29724">MRLLPALLTLTAAAGLAGCATTAPDTAQPVPQQPLSISFALTANGKPARCSAPLGPLGVGKTAATLRDARFYVQDVAVIDAAGKTVPLALTVNAWQTANVALLDFEDGSGGCVGGTKATNGAVTGTVPVGTTVAGLSFTVGVPPALNHSSTEKAPAPLDSAALGWSWQAGRKFIKVEVDPAGGVAKPDGGKAPSWYVHLGSTGCVGNPANGDSVACARSNRVPVTIAAFDPSRQAVALDLSSLFQGSALTKDQGGAIGCMSGPTDADCGPTFARLGLSLADGKPVEPGRSPAFAVVAKP</sequence>
<evidence type="ECO:0000313" key="3">
    <source>
        <dbReference type="EMBL" id="RTR20205.1"/>
    </source>
</evidence>
<dbReference type="InterPro" id="IPR046863">
    <property type="entry name" value="MbnP-like_dom"/>
</dbReference>
<dbReference type="Proteomes" id="UP000277007">
    <property type="component" value="Unassembled WGS sequence"/>
</dbReference>
<dbReference type="Pfam" id="PF20243">
    <property type="entry name" value="MbnP"/>
    <property type="match status" value="1"/>
</dbReference>
<keyword evidence="4" id="KW-1185">Reference proteome</keyword>
<dbReference type="PROSITE" id="PS51257">
    <property type="entry name" value="PROKAR_LIPOPROTEIN"/>
    <property type="match status" value="1"/>
</dbReference>
<reference evidence="3 4" key="1">
    <citation type="submission" date="2018-12" db="EMBL/GenBank/DDBJ databases">
        <authorList>
            <person name="Yang Y."/>
        </authorList>
    </citation>
    <scope>NUCLEOTIDE SEQUENCE [LARGE SCALE GENOMIC DNA]</scope>
    <source>
        <strain evidence="3 4">L-25-5w-1</strain>
    </source>
</reference>
<dbReference type="EMBL" id="RXMA01000009">
    <property type="protein sequence ID" value="RTR20205.1"/>
    <property type="molecule type" value="Genomic_DNA"/>
</dbReference>
<evidence type="ECO:0000259" key="2">
    <source>
        <dbReference type="Pfam" id="PF20243"/>
    </source>
</evidence>